<name>A0AA36GPK1_CYLNA</name>
<dbReference type="PROSITE" id="PS00518">
    <property type="entry name" value="ZF_RING_1"/>
    <property type="match status" value="1"/>
</dbReference>
<dbReference type="InterPro" id="IPR017907">
    <property type="entry name" value="Znf_RING_CS"/>
</dbReference>
<protein>
    <recommendedName>
        <fullName evidence="5">RING-type domain-containing protein</fullName>
    </recommendedName>
</protein>
<keyword evidence="3" id="KW-0862">Zinc</keyword>
<sequence>MSIFCAACRNGVTCNDAIQLVPCLHVICLKCQQKTRKTSKVCPAKHCYSPLVPPMDIRWNPCEYERCLRKLAIAGDVYHTACQHDLCAQCFDEANKTNNAQCPVGGCGAPLNEDDDLEQCEGPCRAMYEIDKMVALPCCQVYMCQPCAKKWTEGKGVCPPGKCLSKGGGKARKGKKTPIKTPCSGLPECEGEVLRNFPSEMECEHEVCINCLAKVLEECERNNSPPVCPNEACRLPYRCETVLALKALFPERAAYFSRFDLESHYSMEALKDDSITAISIQRKIPLRKISLKVCFCEDEENQSNVEFESSGPLSDLIREIRRVLKIMNTDKVYGYFKREGDDEKQLDLSPKLIQTPVDKIGISSESLILVDITGIVNSKATKKAAGAAAAAKA</sequence>
<accession>A0AA36GPK1</accession>
<dbReference type="AlphaFoldDB" id="A0AA36GPK1"/>
<dbReference type="InterPro" id="IPR001841">
    <property type="entry name" value="Znf_RING"/>
</dbReference>
<reference evidence="6" key="1">
    <citation type="submission" date="2023-07" db="EMBL/GenBank/DDBJ databases">
        <authorList>
            <consortium name="CYATHOMIX"/>
        </authorList>
    </citation>
    <scope>NUCLEOTIDE SEQUENCE</scope>
    <source>
        <strain evidence="6">N/A</strain>
    </source>
</reference>
<organism evidence="6 7">
    <name type="scientific">Cylicocyclus nassatus</name>
    <name type="common">Nematode worm</name>
    <dbReference type="NCBI Taxonomy" id="53992"/>
    <lineage>
        <taxon>Eukaryota</taxon>
        <taxon>Metazoa</taxon>
        <taxon>Ecdysozoa</taxon>
        <taxon>Nematoda</taxon>
        <taxon>Chromadorea</taxon>
        <taxon>Rhabditida</taxon>
        <taxon>Rhabditina</taxon>
        <taxon>Rhabditomorpha</taxon>
        <taxon>Strongyloidea</taxon>
        <taxon>Strongylidae</taxon>
        <taxon>Cylicocyclus</taxon>
    </lineage>
</organism>
<dbReference type="EMBL" id="CATQJL010000112">
    <property type="protein sequence ID" value="CAJ0595975.1"/>
    <property type="molecule type" value="Genomic_DNA"/>
</dbReference>
<keyword evidence="2 4" id="KW-0863">Zinc-finger</keyword>
<feature type="domain" description="RING-type" evidence="5">
    <location>
        <begin position="5"/>
        <end position="43"/>
    </location>
</feature>
<evidence type="ECO:0000256" key="4">
    <source>
        <dbReference type="PROSITE-ProRule" id="PRU00175"/>
    </source>
</evidence>
<gene>
    <name evidence="6" type="ORF">CYNAS_LOCUS7958</name>
</gene>
<evidence type="ECO:0000256" key="2">
    <source>
        <dbReference type="ARBA" id="ARBA00022771"/>
    </source>
</evidence>
<evidence type="ECO:0000313" key="6">
    <source>
        <dbReference type="EMBL" id="CAJ0595975.1"/>
    </source>
</evidence>
<evidence type="ECO:0000256" key="1">
    <source>
        <dbReference type="ARBA" id="ARBA00022723"/>
    </source>
</evidence>
<proteinExistence type="predicted"/>
<comment type="caution">
    <text evidence="6">The sequence shown here is derived from an EMBL/GenBank/DDBJ whole genome shotgun (WGS) entry which is preliminary data.</text>
</comment>
<keyword evidence="7" id="KW-1185">Reference proteome</keyword>
<evidence type="ECO:0000313" key="7">
    <source>
        <dbReference type="Proteomes" id="UP001176961"/>
    </source>
</evidence>
<dbReference type="SUPFAM" id="SSF57850">
    <property type="entry name" value="RING/U-box"/>
    <property type="match status" value="1"/>
</dbReference>
<keyword evidence="1" id="KW-0479">Metal-binding</keyword>
<dbReference type="Proteomes" id="UP001176961">
    <property type="component" value="Unassembled WGS sequence"/>
</dbReference>
<evidence type="ECO:0000259" key="5">
    <source>
        <dbReference type="PROSITE" id="PS50089"/>
    </source>
</evidence>
<dbReference type="PROSITE" id="PS50089">
    <property type="entry name" value="ZF_RING_2"/>
    <property type="match status" value="1"/>
</dbReference>
<evidence type="ECO:0000256" key="3">
    <source>
        <dbReference type="ARBA" id="ARBA00022833"/>
    </source>
</evidence>
<dbReference type="GO" id="GO:0008270">
    <property type="term" value="F:zinc ion binding"/>
    <property type="evidence" value="ECO:0007669"/>
    <property type="project" value="UniProtKB-KW"/>
</dbReference>